<comment type="caution">
    <text evidence="3">The sequence shown here is derived from an EMBL/GenBank/DDBJ whole genome shotgun (WGS) entry which is preliminary data.</text>
</comment>
<dbReference type="Gene3D" id="3.90.1640.10">
    <property type="entry name" value="inorganic pyrophosphatase (n-terminal core)"/>
    <property type="match status" value="1"/>
</dbReference>
<dbReference type="AlphaFoldDB" id="A0A7C1JGJ3"/>
<dbReference type="PANTHER" id="PTHR47618:SF1">
    <property type="entry name" value="BIFUNCTIONAL OLIGORIBONUCLEASE AND PAP PHOSPHATASE NRNA"/>
    <property type="match status" value="1"/>
</dbReference>
<sequence length="333" mass="36225">MNHSVPVELIAAIHSHNDFLCVSHVSADGDAYGSVLGMTRLLRNLGLRATPVMPESVSTYFAFLPGAEQVLLPEAVDVAAYDFIICLDTSSPDRMGALYRPEEQGGTPLLVIDHHVTNTYFGAVNWVEPKCAATCQMVAMLADALDAPIDVEAATCLLTGIVTDTLCFRTSSTTPEVMEVATKLQRKGANLPWIVQNTLNRLPFRILRLWGDVLPSVQLRERVIWATVTQEQLHAAGCEDDDPRLNSVLASVEEADMSAIFTEKRDETGRPIVECSFRAKPGFNVGDLAFQLGGGGHAPASGCTLPGSLAEVVEHVVTLLIEERRRQKMELEA</sequence>
<dbReference type="InterPro" id="IPR038763">
    <property type="entry name" value="DHH_sf"/>
</dbReference>
<evidence type="ECO:0000259" key="1">
    <source>
        <dbReference type="Pfam" id="PF01368"/>
    </source>
</evidence>
<feature type="domain" description="DDH" evidence="1">
    <location>
        <begin position="20"/>
        <end position="161"/>
    </location>
</feature>
<dbReference type="SUPFAM" id="SSF64182">
    <property type="entry name" value="DHH phosphoesterases"/>
    <property type="match status" value="1"/>
</dbReference>
<dbReference type="EMBL" id="DSMG01000055">
    <property type="protein sequence ID" value="HDX30861.1"/>
    <property type="molecule type" value="Genomic_DNA"/>
</dbReference>
<dbReference type="GO" id="GO:0003676">
    <property type="term" value="F:nucleic acid binding"/>
    <property type="evidence" value="ECO:0007669"/>
    <property type="project" value="InterPro"/>
</dbReference>
<dbReference type="Pfam" id="PF02272">
    <property type="entry name" value="DHHA1"/>
    <property type="match status" value="1"/>
</dbReference>
<dbReference type="InterPro" id="IPR051319">
    <property type="entry name" value="Oligoribo/pAp-PDE_c-di-AMP_PDE"/>
</dbReference>
<protein>
    <submittedName>
        <fullName evidence="3">Bifunctional oligoribonuclease/PAP phosphatase NrnA</fullName>
    </submittedName>
</protein>
<dbReference type="Pfam" id="PF01368">
    <property type="entry name" value="DHH"/>
    <property type="match status" value="1"/>
</dbReference>
<dbReference type="PANTHER" id="PTHR47618">
    <property type="entry name" value="BIFUNCTIONAL OLIGORIBONUCLEASE AND PAP PHOSPHATASE NRNA"/>
    <property type="match status" value="1"/>
</dbReference>
<dbReference type="InterPro" id="IPR003156">
    <property type="entry name" value="DHHA1_dom"/>
</dbReference>
<gene>
    <name evidence="3" type="ORF">ENQ20_05135</name>
</gene>
<reference evidence="3" key="1">
    <citation type="journal article" date="2020" name="mSystems">
        <title>Genome- and Community-Level Interaction Insights into Carbon Utilization and Element Cycling Functions of Hydrothermarchaeota in Hydrothermal Sediment.</title>
        <authorList>
            <person name="Zhou Z."/>
            <person name="Liu Y."/>
            <person name="Xu W."/>
            <person name="Pan J."/>
            <person name="Luo Z.H."/>
            <person name="Li M."/>
        </authorList>
    </citation>
    <scope>NUCLEOTIDE SEQUENCE [LARGE SCALE GENOMIC DNA]</scope>
    <source>
        <strain evidence="3">SpSt-289</strain>
    </source>
</reference>
<dbReference type="InterPro" id="IPR001667">
    <property type="entry name" value="DDH_dom"/>
</dbReference>
<evidence type="ECO:0000313" key="3">
    <source>
        <dbReference type="EMBL" id="HDX30861.1"/>
    </source>
</evidence>
<name>A0A7C1JGJ3_9CHLR</name>
<accession>A0A7C1JGJ3</accession>
<feature type="domain" description="DHHA1" evidence="2">
    <location>
        <begin position="249"/>
        <end position="317"/>
    </location>
</feature>
<proteinExistence type="predicted"/>
<dbReference type="Gene3D" id="3.10.310.30">
    <property type="match status" value="1"/>
</dbReference>
<organism evidence="3">
    <name type="scientific">Caldilinea aerophila</name>
    <dbReference type="NCBI Taxonomy" id="133453"/>
    <lineage>
        <taxon>Bacteria</taxon>
        <taxon>Bacillati</taxon>
        <taxon>Chloroflexota</taxon>
        <taxon>Caldilineae</taxon>
        <taxon>Caldilineales</taxon>
        <taxon>Caldilineaceae</taxon>
        <taxon>Caldilinea</taxon>
    </lineage>
</organism>
<evidence type="ECO:0000259" key="2">
    <source>
        <dbReference type="Pfam" id="PF02272"/>
    </source>
</evidence>